<comment type="caution">
    <text evidence="1">The sequence shown here is derived from an EMBL/GenBank/DDBJ whole genome shotgun (WGS) entry which is preliminary data.</text>
</comment>
<accession>A0ACA9PG39</accession>
<organism evidence="1 2">
    <name type="scientific">Scutellospora calospora</name>
    <dbReference type="NCBI Taxonomy" id="85575"/>
    <lineage>
        <taxon>Eukaryota</taxon>
        <taxon>Fungi</taxon>
        <taxon>Fungi incertae sedis</taxon>
        <taxon>Mucoromycota</taxon>
        <taxon>Glomeromycotina</taxon>
        <taxon>Glomeromycetes</taxon>
        <taxon>Diversisporales</taxon>
        <taxon>Gigasporaceae</taxon>
        <taxon>Scutellospora</taxon>
    </lineage>
</organism>
<proteinExistence type="predicted"/>
<dbReference type="EMBL" id="CAJVPM010041893">
    <property type="protein sequence ID" value="CAG8707581.1"/>
    <property type="molecule type" value="Genomic_DNA"/>
</dbReference>
<dbReference type="Proteomes" id="UP000789860">
    <property type="component" value="Unassembled WGS sequence"/>
</dbReference>
<gene>
    <name evidence="1" type="ORF">SCALOS_LOCUS10741</name>
</gene>
<evidence type="ECO:0000313" key="1">
    <source>
        <dbReference type="EMBL" id="CAG8707581.1"/>
    </source>
</evidence>
<protein>
    <submittedName>
        <fullName evidence="1">8138_t:CDS:1</fullName>
    </submittedName>
</protein>
<reference evidence="1" key="1">
    <citation type="submission" date="2021-06" db="EMBL/GenBank/DDBJ databases">
        <authorList>
            <person name="Kallberg Y."/>
            <person name="Tangrot J."/>
            <person name="Rosling A."/>
        </authorList>
    </citation>
    <scope>NUCLEOTIDE SEQUENCE</scope>
    <source>
        <strain evidence="1">AU212A</strain>
    </source>
</reference>
<feature type="non-terminal residue" evidence="1">
    <location>
        <position position="1"/>
    </location>
</feature>
<sequence>KYSINTSRTYLKEHTIKYPNSPLIDIQNDAFQQITKEEMDKLIVNLIVRTGMSFNVLKNPLFHKMARNFQYFKKSYKVPHPTIISRYISRNIFNLRFNFIKNILAKSSGRILLTYDRWHLTIYKCHYIVITGSWVNEYSIKEKIFVLTMDNTTTNKA</sequence>
<name>A0ACA9PG39_9GLOM</name>
<evidence type="ECO:0000313" key="2">
    <source>
        <dbReference type="Proteomes" id="UP000789860"/>
    </source>
</evidence>
<keyword evidence="2" id="KW-1185">Reference proteome</keyword>
<feature type="non-terminal residue" evidence="1">
    <location>
        <position position="157"/>
    </location>
</feature>